<evidence type="ECO:0000256" key="1">
    <source>
        <dbReference type="SAM" id="MobiDB-lite"/>
    </source>
</evidence>
<comment type="caution">
    <text evidence="2">The sequence shown here is derived from an EMBL/GenBank/DDBJ whole genome shotgun (WGS) entry which is preliminary data.</text>
</comment>
<reference evidence="2 3" key="1">
    <citation type="journal article" date="2023" name="BMC Biol.">
        <title>The compact genome of the sponge Oopsacas minuta (Hexactinellida) is lacking key metazoan core genes.</title>
        <authorList>
            <person name="Santini S."/>
            <person name="Schenkelaars Q."/>
            <person name="Jourda C."/>
            <person name="Duchesne M."/>
            <person name="Belahbib H."/>
            <person name="Rocher C."/>
            <person name="Selva M."/>
            <person name="Riesgo A."/>
            <person name="Vervoort M."/>
            <person name="Leys S.P."/>
            <person name="Kodjabachian L."/>
            <person name="Le Bivic A."/>
            <person name="Borchiellini C."/>
            <person name="Claverie J.M."/>
            <person name="Renard E."/>
        </authorList>
    </citation>
    <scope>NUCLEOTIDE SEQUENCE [LARGE SCALE GENOMIC DNA]</scope>
    <source>
        <strain evidence="2">SPO-2</strain>
    </source>
</reference>
<proteinExistence type="predicted"/>
<evidence type="ECO:0000313" key="3">
    <source>
        <dbReference type="Proteomes" id="UP001165289"/>
    </source>
</evidence>
<sequence length="329" mass="37782">MDTTLQGTTYKYSKLIEDPMSLNLMYSDLLESNSFKITDISIEKLIASYRIFGNIKSAKIVNAYQTFAKIINSNSHSLTAKRNSDLSIDLKIADYQSWPLTGVSLFQPFELVRLIATRLNSAIEISSELIENEIEVLARFDKLRTIRIRVSHNLVLATLGIHGFTFVPICNEGYYQELFNMALKNNADQHDRIRIHREQQFEYLRSPETPDASFMSSISEEDESPILRKRSHSESDIPPTVKFSPDLQTFQEKNLSTLNEYKNLKYRSHRSSRAALDMILMLGYQLEKPSKSNKTISLQAVLELHDKAEMTYKITFEPSKRKTGQQSSC</sequence>
<keyword evidence="3" id="KW-1185">Reference proteome</keyword>
<protein>
    <submittedName>
        <fullName evidence="2">Uncharacterized protein</fullName>
    </submittedName>
</protein>
<gene>
    <name evidence="2" type="ORF">LOD99_14996</name>
</gene>
<dbReference type="AlphaFoldDB" id="A0AAV7KEM6"/>
<feature type="region of interest" description="Disordered" evidence="1">
    <location>
        <begin position="208"/>
        <end position="240"/>
    </location>
</feature>
<dbReference type="EMBL" id="JAKMXF010000066">
    <property type="protein sequence ID" value="KAI6659325.1"/>
    <property type="molecule type" value="Genomic_DNA"/>
</dbReference>
<name>A0AAV7KEM6_9METZ</name>
<organism evidence="2 3">
    <name type="scientific">Oopsacas minuta</name>
    <dbReference type="NCBI Taxonomy" id="111878"/>
    <lineage>
        <taxon>Eukaryota</taxon>
        <taxon>Metazoa</taxon>
        <taxon>Porifera</taxon>
        <taxon>Hexactinellida</taxon>
        <taxon>Hexasterophora</taxon>
        <taxon>Lyssacinosida</taxon>
        <taxon>Leucopsacidae</taxon>
        <taxon>Oopsacas</taxon>
    </lineage>
</organism>
<dbReference type="Proteomes" id="UP001165289">
    <property type="component" value="Unassembled WGS sequence"/>
</dbReference>
<evidence type="ECO:0000313" key="2">
    <source>
        <dbReference type="EMBL" id="KAI6659325.1"/>
    </source>
</evidence>
<accession>A0AAV7KEM6</accession>